<dbReference type="EMBL" id="AQGU01000029">
    <property type="protein sequence ID" value="MBE0361513.1"/>
    <property type="molecule type" value="Genomic_DNA"/>
</dbReference>
<evidence type="ECO:0008006" key="3">
    <source>
        <dbReference type="Google" id="ProtNLM"/>
    </source>
</evidence>
<evidence type="ECO:0000313" key="2">
    <source>
        <dbReference type="Proteomes" id="UP000648482"/>
    </source>
</evidence>
<dbReference type="Proteomes" id="UP000648482">
    <property type="component" value="Unassembled WGS sequence"/>
</dbReference>
<gene>
    <name evidence="1" type="ORF">PALI_b0499</name>
</gene>
<organism evidence="1 2">
    <name type="scientific">Pseudoalteromonas aliena SW19</name>
    <dbReference type="NCBI Taxonomy" id="1314866"/>
    <lineage>
        <taxon>Bacteria</taxon>
        <taxon>Pseudomonadati</taxon>
        <taxon>Pseudomonadota</taxon>
        <taxon>Gammaproteobacteria</taxon>
        <taxon>Alteromonadales</taxon>
        <taxon>Pseudoalteromonadaceae</taxon>
        <taxon>Pseudoalteromonas</taxon>
    </lineage>
</organism>
<accession>A0ABR9E4Z6</accession>
<keyword evidence="2" id="KW-1185">Reference proteome</keyword>
<proteinExistence type="predicted"/>
<evidence type="ECO:0000313" key="1">
    <source>
        <dbReference type="EMBL" id="MBE0361513.1"/>
    </source>
</evidence>
<sequence>MAKHSELQNKQYTSKGFLCPMLVDYLQLFLVCYSSNP</sequence>
<protein>
    <recommendedName>
        <fullName evidence="3">Transposase</fullName>
    </recommendedName>
</protein>
<name>A0ABR9E4Z6_9GAMM</name>
<reference evidence="1 2" key="1">
    <citation type="submission" date="2015-06" db="EMBL/GenBank/DDBJ databases">
        <title>Genome sequence of Pseudoalteromonas aliena.</title>
        <authorList>
            <person name="Xie B.-B."/>
            <person name="Rong J.-C."/>
            <person name="Qin Q.-L."/>
            <person name="Zhang Y.-Z."/>
        </authorList>
    </citation>
    <scope>NUCLEOTIDE SEQUENCE [LARGE SCALE GENOMIC DNA]</scope>
    <source>
        <strain evidence="1 2">SW19</strain>
    </source>
</reference>
<comment type="caution">
    <text evidence="1">The sequence shown here is derived from an EMBL/GenBank/DDBJ whole genome shotgun (WGS) entry which is preliminary data.</text>
</comment>